<dbReference type="RefSeq" id="WP_092369519.1">
    <property type="nucleotide sequence ID" value="NZ_CP176637.1"/>
</dbReference>
<comment type="subcellular location">
    <subcellularLocation>
        <location evidence="1">Cytoplasm</location>
    </subcellularLocation>
</comment>
<feature type="domain" description="PTS EIIB type-4" evidence="8">
    <location>
        <begin position="1"/>
        <end position="157"/>
    </location>
</feature>
<dbReference type="GeneID" id="93277371"/>
<dbReference type="STRING" id="460384.SAMN05216313_13250"/>
<reference evidence="10" key="1">
    <citation type="submission" date="2016-10" db="EMBL/GenBank/DDBJ databases">
        <authorList>
            <person name="Varghese N."/>
            <person name="Submissions S."/>
        </authorList>
    </citation>
    <scope>NUCLEOTIDE SEQUENCE [LARGE SCALE GENOMIC DNA]</scope>
    <source>
        <strain evidence="10">NLAE-zl-G277</strain>
    </source>
</reference>
<dbReference type="Proteomes" id="UP000198508">
    <property type="component" value="Unassembled WGS sequence"/>
</dbReference>
<evidence type="ECO:0000256" key="3">
    <source>
        <dbReference type="ARBA" id="ARBA00022490"/>
    </source>
</evidence>
<dbReference type="InterPro" id="IPR036667">
    <property type="entry name" value="PTS_IIB_sorbose-sp_sf"/>
</dbReference>
<organism evidence="9 10">
    <name type="scientific">Enterocloster lavalensis</name>
    <dbReference type="NCBI Taxonomy" id="460384"/>
    <lineage>
        <taxon>Bacteria</taxon>
        <taxon>Bacillati</taxon>
        <taxon>Bacillota</taxon>
        <taxon>Clostridia</taxon>
        <taxon>Lachnospirales</taxon>
        <taxon>Lachnospiraceae</taxon>
        <taxon>Enterocloster</taxon>
    </lineage>
</organism>
<name>A0A1I0JLZ1_9FIRM</name>
<evidence type="ECO:0000256" key="1">
    <source>
        <dbReference type="ARBA" id="ARBA00004496"/>
    </source>
</evidence>
<dbReference type="AlphaFoldDB" id="A0A1I0JLZ1"/>
<evidence type="ECO:0000313" key="10">
    <source>
        <dbReference type="Proteomes" id="UP000198508"/>
    </source>
</evidence>
<dbReference type="EMBL" id="FOIM01000032">
    <property type="protein sequence ID" value="SEU11533.1"/>
    <property type="molecule type" value="Genomic_DNA"/>
</dbReference>
<dbReference type="GO" id="GO:0009401">
    <property type="term" value="P:phosphoenolpyruvate-dependent sugar phosphotransferase system"/>
    <property type="evidence" value="ECO:0007669"/>
    <property type="project" value="UniProtKB-KW"/>
</dbReference>
<dbReference type="Pfam" id="PF03830">
    <property type="entry name" value="PTSIIB_sorb"/>
    <property type="match status" value="1"/>
</dbReference>
<evidence type="ECO:0000256" key="4">
    <source>
        <dbReference type="ARBA" id="ARBA00022597"/>
    </source>
</evidence>
<dbReference type="GO" id="GO:0016301">
    <property type="term" value="F:kinase activity"/>
    <property type="evidence" value="ECO:0007669"/>
    <property type="project" value="UniProtKB-KW"/>
</dbReference>
<evidence type="ECO:0000256" key="7">
    <source>
        <dbReference type="ARBA" id="ARBA00022777"/>
    </source>
</evidence>
<evidence type="ECO:0000313" key="9">
    <source>
        <dbReference type="EMBL" id="SEU11533.1"/>
    </source>
</evidence>
<keyword evidence="10" id="KW-1185">Reference proteome</keyword>
<keyword evidence="5" id="KW-0808">Transferase</keyword>
<dbReference type="GO" id="GO:0008982">
    <property type="term" value="F:protein-N(PI)-phosphohistidine-sugar phosphotransferase activity"/>
    <property type="evidence" value="ECO:0007669"/>
    <property type="project" value="InterPro"/>
</dbReference>
<dbReference type="Gene3D" id="3.40.35.10">
    <property type="entry name" value="Phosphotransferase system, sorbose subfamily IIB component"/>
    <property type="match status" value="1"/>
</dbReference>
<evidence type="ECO:0000256" key="5">
    <source>
        <dbReference type="ARBA" id="ARBA00022679"/>
    </source>
</evidence>
<evidence type="ECO:0000256" key="6">
    <source>
        <dbReference type="ARBA" id="ARBA00022683"/>
    </source>
</evidence>
<keyword evidence="6" id="KW-0598">Phosphotransferase system</keyword>
<dbReference type="PROSITE" id="PS51101">
    <property type="entry name" value="PTS_EIIB_TYPE_4"/>
    <property type="match status" value="1"/>
</dbReference>
<gene>
    <name evidence="9" type="ORF">SAMN05216313_13250</name>
</gene>
<protein>
    <submittedName>
        <fullName evidence="9">PTS system, mannose-specific IIB component</fullName>
    </submittedName>
</protein>
<evidence type="ECO:0000256" key="2">
    <source>
        <dbReference type="ARBA" id="ARBA00022448"/>
    </source>
</evidence>
<accession>A0A1I0JLZ1</accession>
<proteinExistence type="predicted"/>
<keyword evidence="4" id="KW-0762">Sugar transport</keyword>
<evidence type="ECO:0000259" key="8">
    <source>
        <dbReference type="PROSITE" id="PS51101"/>
    </source>
</evidence>
<keyword evidence="2" id="KW-0813">Transport</keyword>
<keyword evidence="7" id="KW-0418">Kinase</keyword>
<sequence>MIVMFRIDYRLLHYQTAAMWPLKLNVNEIIVANDPVLKDALRISLMKMTAPHGCKVRIISVAEAVGYLNSPEAEKRRILLLVEGTADALQVVEGVKGITHLNAGLMKTGEGRKMVSPTLAFAPEDFDNFKKILDRGVSVESYVTPDDRRIPITKYLK</sequence>
<dbReference type="SUPFAM" id="SSF52728">
    <property type="entry name" value="PTS IIb component"/>
    <property type="match status" value="1"/>
</dbReference>
<dbReference type="InterPro" id="IPR004720">
    <property type="entry name" value="PTS_IIB_sorbose-sp"/>
</dbReference>
<keyword evidence="3" id="KW-0963">Cytoplasm</keyword>
<dbReference type="GO" id="GO:0005737">
    <property type="term" value="C:cytoplasm"/>
    <property type="evidence" value="ECO:0007669"/>
    <property type="project" value="UniProtKB-SubCell"/>
</dbReference>